<dbReference type="SMART" id="SM00966">
    <property type="entry name" value="SpoVT_AbrB"/>
    <property type="match status" value="1"/>
</dbReference>
<proteinExistence type="predicted"/>
<dbReference type="NCBIfam" id="TIGR01439">
    <property type="entry name" value="lp_hng_hel_AbrB"/>
    <property type="match status" value="1"/>
</dbReference>
<dbReference type="PROSITE" id="PS51740">
    <property type="entry name" value="SPOVT_ABRB"/>
    <property type="match status" value="1"/>
</dbReference>
<dbReference type="InterPro" id="IPR031848">
    <property type="entry name" value="PrlF_antitoxin"/>
</dbReference>
<reference evidence="3 4" key="1">
    <citation type="submission" date="2014-11" db="EMBL/GenBank/DDBJ databases">
        <title>Comparative genomics of Methylobacterium species.</title>
        <authorList>
            <person name="Chaudhry V."/>
            <person name="Patil P.B."/>
        </authorList>
    </citation>
    <scope>NUCLEOTIDE SEQUENCE [LARGE SCALE GENOMIC DNA]</scope>
    <source>
        <strain evidence="3 4">SE3.6</strain>
    </source>
</reference>
<accession>A0ABR5HGE5</accession>
<protein>
    <recommendedName>
        <fullName evidence="2">SpoVT-AbrB domain-containing protein</fullName>
    </recommendedName>
</protein>
<dbReference type="Proteomes" id="UP000036471">
    <property type="component" value="Unassembled WGS sequence"/>
</dbReference>
<gene>
    <name evidence="3" type="ORF">QR79_06270</name>
</gene>
<dbReference type="Gene3D" id="2.10.260.10">
    <property type="match status" value="1"/>
</dbReference>
<dbReference type="EMBL" id="JTHG01000044">
    <property type="protein sequence ID" value="KMO25725.1"/>
    <property type="molecule type" value="Genomic_DNA"/>
</dbReference>
<evidence type="ECO:0000256" key="1">
    <source>
        <dbReference type="PROSITE-ProRule" id="PRU01076"/>
    </source>
</evidence>
<feature type="domain" description="SpoVT-AbrB" evidence="2">
    <location>
        <begin position="10"/>
        <end position="56"/>
    </location>
</feature>
<evidence type="ECO:0000313" key="4">
    <source>
        <dbReference type="Proteomes" id="UP000036471"/>
    </source>
</evidence>
<comment type="caution">
    <text evidence="3">The sequence shown here is derived from an EMBL/GenBank/DDBJ whole genome shotgun (WGS) entry which is preliminary data.</text>
</comment>
<dbReference type="InterPro" id="IPR037914">
    <property type="entry name" value="SpoVT-AbrB_sf"/>
</dbReference>
<keyword evidence="4" id="KW-1185">Reference proteome</keyword>
<organism evidence="3 4">
    <name type="scientific">Methylobacterium indicum</name>
    <dbReference type="NCBI Taxonomy" id="1775910"/>
    <lineage>
        <taxon>Bacteria</taxon>
        <taxon>Pseudomonadati</taxon>
        <taxon>Pseudomonadota</taxon>
        <taxon>Alphaproteobacteria</taxon>
        <taxon>Hyphomicrobiales</taxon>
        <taxon>Methylobacteriaceae</taxon>
        <taxon>Methylobacterium</taxon>
    </lineage>
</organism>
<dbReference type="Pfam" id="PF15937">
    <property type="entry name" value="PrlF_antitoxin"/>
    <property type="match status" value="1"/>
</dbReference>
<keyword evidence="1" id="KW-0238">DNA-binding</keyword>
<name>A0ABR5HGE5_9HYPH</name>
<evidence type="ECO:0000259" key="2">
    <source>
        <dbReference type="PROSITE" id="PS51740"/>
    </source>
</evidence>
<dbReference type="InterPro" id="IPR007159">
    <property type="entry name" value="SpoVT-AbrB_dom"/>
</dbReference>
<dbReference type="SUPFAM" id="SSF89447">
    <property type="entry name" value="AbrB/MazE/MraZ-like"/>
    <property type="match status" value="1"/>
</dbReference>
<evidence type="ECO:0000313" key="3">
    <source>
        <dbReference type="EMBL" id="KMO25725.1"/>
    </source>
</evidence>
<sequence>MEAAVSTLVRERSKITSKGQTTIPKVVRQALGVGYGGEIDFVVDEGGRVSLVAAQDETDPVIESFLAFLAQDMARDPARITVFPGDLAERMAVLTEGMSVDLDDEVDGAVTL</sequence>